<reference evidence="1 2" key="1">
    <citation type="submission" date="2023-11" db="EMBL/GenBank/DDBJ databases">
        <title>Analysis of the Genomes of Mucilaginibacter gossypii cycad 4 and M. sabulilitoris SNA2: microbes with the potential for plant growth promotion.</title>
        <authorList>
            <person name="Hirsch A.M."/>
            <person name="Humm E."/>
            <person name="Rubbi M."/>
            <person name="Del Vecchio G."/>
            <person name="Ha S.M."/>
            <person name="Pellegrini M."/>
            <person name="Gunsalus R.P."/>
        </authorList>
    </citation>
    <scope>NUCLEOTIDE SEQUENCE [LARGE SCALE GENOMIC DNA]</scope>
    <source>
        <strain evidence="1 2">SNA2</strain>
    </source>
</reference>
<protein>
    <submittedName>
        <fullName evidence="1">Uncharacterized protein</fullName>
    </submittedName>
</protein>
<organism evidence="1 2">
    <name type="scientific">Mucilaginibacter sabulilitoris</name>
    <dbReference type="NCBI Taxonomy" id="1173583"/>
    <lineage>
        <taxon>Bacteria</taxon>
        <taxon>Pseudomonadati</taxon>
        <taxon>Bacteroidota</taxon>
        <taxon>Sphingobacteriia</taxon>
        <taxon>Sphingobacteriales</taxon>
        <taxon>Sphingobacteriaceae</taxon>
        <taxon>Mucilaginibacter</taxon>
    </lineage>
</organism>
<name>A0ABZ0TL03_9SPHI</name>
<sequence length="216" mass="23796">MGTVFMRTIAISGKDFPGLVSRVSGTADYTVKTATPDTASFTTVFRVDGHPASTLDIAISDQGRSIAFSGKRSLNHEGSGLTYNTFLWGNPPSNLKVGDTWTVNLVQPWESGGPGKQTVRVEWVNPKNHTICLRRDGDSEGFFEDEAKELTINKGGKPLKVAIVPGKTHWTGYTIFKEGLIISDELMATRNLQLCADDQIYPADEREYMMLNSRSF</sequence>
<dbReference type="RefSeq" id="WP_321562013.1">
    <property type="nucleotide sequence ID" value="NZ_CP139558.1"/>
</dbReference>
<accession>A0ABZ0TL03</accession>
<gene>
    <name evidence="1" type="ORF">SNE25_26365</name>
</gene>
<dbReference type="Proteomes" id="UP001324380">
    <property type="component" value="Chromosome"/>
</dbReference>
<keyword evidence="2" id="KW-1185">Reference proteome</keyword>
<proteinExistence type="predicted"/>
<evidence type="ECO:0000313" key="2">
    <source>
        <dbReference type="Proteomes" id="UP001324380"/>
    </source>
</evidence>
<dbReference type="EMBL" id="CP139558">
    <property type="protein sequence ID" value="WPU92853.1"/>
    <property type="molecule type" value="Genomic_DNA"/>
</dbReference>
<evidence type="ECO:0000313" key="1">
    <source>
        <dbReference type="EMBL" id="WPU92853.1"/>
    </source>
</evidence>